<keyword evidence="4" id="KW-1003">Cell membrane</keyword>
<dbReference type="Proteomes" id="UP001163328">
    <property type="component" value="Chromosome"/>
</dbReference>
<feature type="transmembrane region" description="Helical" evidence="9">
    <location>
        <begin position="415"/>
        <end position="434"/>
    </location>
</feature>
<comment type="subcellular location">
    <subcellularLocation>
        <location evidence="1">Cell membrane</location>
    </subcellularLocation>
</comment>
<evidence type="ECO:0000313" key="12">
    <source>
        <dbReference type="Proteomes" id="UP001163328"/>
    </source>
</evidence>
<dbReference type="InterPro" id="IPR029044">
    <property type="entry name" value="Nucleotide-diphossugar_trans"/>
</dbReference>
<keyword evidence="9" id="KW-1133">Transmembrane helix</keyword>
<reference evidence="11" key="1">
    <citation type="submission" date="2021-08" db="EMBL/GenBank/DDBJ databases">
        <title>Flavobacterium sp. strain CC-SYL302.</title>
        <authorList>
            <person name="Lin S.-Y."/>
            <person name="Lee T.-H."/>
            <person name="Young C.-C."/>
        </authorList>
    </citation>
    <scope>NUCLEOTIDE SEQUENCE</scope>
    <source>
        <strain evidence="11">CC-SYL302</strain>
    </source>
</reference>
<dbReference type="RefSeq" id="WP_264433553.1">
    <property type="nucleotide sequence ID" value="NZ_CP081495.1"/>
</dbReference>
<feature type="domain" description="Glycosyltransferase 2-like" evidence="10">
    <location>
        <begin position="94"/>
        <end position="265"/>
    </location>
</feature>
<keyword evidence="7 9" id="KW-0472">Membrane</keyword>
<accession>A0ABY6M204</accession>
<proteinExistence type="inferred from homology"/>
<feature type="transmembrane region" description="Helical" evidence="9">
    <location>
        <begin position="362"/>
        <end position="395"/>
    </location>
</feature>
<keyword evidence="12" id="KW-1185">Reference proteome</keyword>
<evidence type="ECO:0000256" key="2">
    <source>
        <dbReference type="ARBA" id="ARBA00006782"/>
    </source>
</evidence>
<dbReference type="SUPFAM" id="SSF53448">
    <property type="entry name" value="Nucleotide-diphospho-sugar transferases"/>
    <property type="match status" value="1"/>
</dbReference>
<evidence type="ECO:0000256" key="9">
    <source>
        <dbReference type="SAM" id="Phobius"/>
    </source>
</evidence>
<evidence type="ECO:0000313" key="11">
    <source>
        <dbReference type="EMBL" id="UYW01146.1"/>
    </source>
</evidence>
<dbReference type="PANTHER" id="PTHR22913:SF12">
    <property type="entry name" value="MANNURONAN SYNTHASE"/>
    <property type="match status" value="1"/>
</dbReference>
<protein>
    <recommendedName>
        <fullName evidence="3">N-acetylglucosaminyltransferase</fullName>
    </recommendedName>
    <alternativeName>
        <fullName evidence="8">Nodulation protein C</fullName>
    </alternativeName>
</protein>
<evidence type="ECO:0000256" key="5">
    <source>
        <dbReference type="ARBA" id="ARBA00022676"/>
    </source>
</evidence>
<dbReference type="EMBL" id="CP081495">
    <property type="protein sequence ID" value="UYW01146.1"/>
    <property type="molecule type" value="Genomic_DNA"/>
</dbReference>
<name>A0ABY6M204_9FLAO</name>
<evidence type="ECO:0000256" key="6">
    <source>
        <dbReference type="ARBA" id="ARBA00022679"/>
    </source>
</evidence>
<dbReference type="Pfam" id="PF00535">
    <property type="entry name" value="Glycos_transf_2"/>
    <property type="match status" value="1"/>
</dbReference>
<dbReference type="InterPro" id="IPR001173">
    <property type="entry name" value="Glyco_trans_2-like"/>
</dbReference>
<dbReference type="PANTHER" id="PTHR22913">
    <property type="entry name" value="HYALURONAN SYNTHASE"/>
    <property type="match status" value="1"/>
</dbReference>
<evidence type="ECO:0000256" key="8">
    <source>
        <dbReference type="ARBA" id="ARBA00032978"/>
    </source>
</evidence>
<feature type="transmembrane region" description="Helical" evidence="9">
    <location>
        <begin position="54"/>
        <end position="77"/>
    </location>
</feature>
<comment type="similarity">
    <text evidence="2">Belongs to the NodC/HAS family.</text>
</comment>
<evidence type="ECO:0000259" key="10">
    <source>
        <dbReference type="Pfam" id="PF00535"/>
    </source>
</evidence>
<feature type="transmembrane region" description="Helical" evidence="9">
    <location>
        <begin position="12"/>
        <end position="34"/>
    </location>
</feature>
<keyword evidence="9" id="KW-0812">Transmembrane</keyword>
<gene>
    <name evidence="11" type="ORF">K5I29_11865</name>
</gene>
<dbReference type="CDD" id="cd06423">
    <property type="entry name" value="CESA_like"/>
    <property type="match status" value="1"/>
</dbReference>
<evidence type="ECO:0000256" key="7">
    <source>
        <dbReference type="ARBA" id="ARBA00023136"/>
    </source>
</evidence>
<evidence type="ECO:0000256" key="3">
    <source>
        <dbReference type="ARBA" id="ARBA00016636"/>
    </source>
</evidence>
<sequence length="444" mass="50867">MAPTSKKSKFQNSYFVALLALVLIAGAFILANQLENKYHVVYLFTQNNLFLKTIAILGTILLASNLLLLSYFTYLYYTYKPINAVSDASLPTCSVIIPAYNEGKLVYETLQSVVQTNYPFEKLEIIVVDDGSTDDTWQWIYKAHQDFKAPIVKHQLTKNSGKRQALYEAFKMGKGDVFITIDSDSIIEPETLRLLTSPFVTQQNCGAVAGNVKIRNAQHALLPKMLNVRFIFSFEFIRAAQSRLGFVLSTPGALSAYKREAIESLLEPWITQTFLGKISDIGEDRALTTMVFKNGWNVLFQKEARVFTNIPTGYKQLYKMFLRWERSNVRELLYMGKFIFTDFRKGNKIAERIIYLEQCMQLLFAIPFVLAWLLLLVNFPVLTIITTVVGCFFSTSEKVSFYAFNYKSTEAIWAYSYSIFFVFTLFWVVPYSIITVKKGGWLTK</sequence>
<dbReference type="Gene3D" id="3.90.550.10">
    <property type="entry name" value="Spore Coat Polysaccharide Biosynthesis Protein SpsA, Chain A"/>
    <property type="match status" value="1"/>
</dbReference>
<organism evidence="11 12">
    <name type="scientific">Flavobacterium agricola</name>
    <dbReference type="NCBI Taxonomy" id="2870839"/>
    <lineage>
        <taxon>Bacteria</taxon>
        <taxon>Pseudomonadati</taxon>
        <taxon>Bacteroidota</taxon>
        <taxon>Flavobacteriia</taxon>
        <taxon>Flavobacteriales</taxon>
        <taxon>Flavobacteriaceae</taxon>
        <taxon>Flavobacterium</taxon>
    </lineage>
</organism>
<evidence type="ECO:0000256" key="4">
    <source>
        <dbReference type="ARBA" id="ARBA00022475"/>
    </source>
</evidence>
<keyword evidence="5" id="KW-0328">Glycosyltransferase</keyword>
<evidence type="ECO:0000256" key="1">
    <source>
        <dbReference type="ARBA" id="ARBA00004236"/>
    </source>
</evidence>
<keyword evidence="6" id="KW-0808">Transferase</keyword>